<comment type="caution">
    <text evidence="1">The sequence shown here is derived from an EMBL/GenBank/DDBJ whole genome shotgun (WGS) entry which is preliminary data.</text>
</comment>
<dbReference type="EMBL" id="JBHMEP010000024">
    <property type="protein sequence ID" value="MFB9137816.1"/>
    <property type="molecule type" value="Genomic_DNA"/>
</dbReference>
<name>A0ABV5HU70_9VIBR</name>
<proteinExistence type="predicted"/>
<evidence type="ECO:0000313" key="1">
    <source>
        <dbReference type="EMBL" id="MFB9137816.1"/>
    </source>
</evidence>
<protein>
    <recommendedName>
        <fullName evidence="3">Flagellar protein FlgN</fullName>
    </recommendedName>
</protein>
<gene>
    <name evidence="1" type="ORF">ACFFUV_22975</name>
</gene>
<evidence type="ECO:0000313" key="2">
    <source>
        <dbReference type="Proteomes" id="UP001589645"/>
    </source>
</evidence>
<evidence type="ECO:0008006" key="3">
    <source>
        <dbReference type="Google" id="ProtNLM"/>
    </source>
</evidence>
<dbReference type="RefSeq" id="WP_390198137.1">
    <property type="nucleotide sequence ID" value="NZ_JBHMEP010000024.1"/>
</dbReference>
<reference evidence="1 2" key="1">
    <citation type="submission" date="2024-09" db="EMBL/GenBank/DDBJ databases">
        <authorList>
            <person name="Sun Q."/>
            <person name="Mori K."/>
        </authorList>
    </citation>
    <scope>NUCLEOTIDE SEQUENCE [LARGE SCALE GENOMIC DNA]</scope>
    <source>
        <strain evidence="1 2">CECT 8064</strain>
    </source>
</reference>
<keyword evidence="2" id="KW-1185">Reference proteome</keyword>
<dbReference type="Proteomes" id="UP001589645">
    <property type="component" value="Unassembled WGS sequence"/>
</dbReference>
<accession>A0ABV5HU70</accession>
<organism evidence="1 2">
    <name type="scientific">Vibrio olivae</name>
    <dbReference type="NCBI Taxonomy" id="1243002"/>
    <lineage>
        <taxon>Bacteria</taxon>
        <taxon>Pseudomonadati</taxon>
        <taxon>Pseudomonadota</taxon>
        <taxon>Gammaproteobacteria</taxon>
        <taxon>Vibrionales</taxon>
        <taxon>Vibrionaceae</taxon>
        <taxon>Vibrio</taxon>
    </lineage>
</organism>
<sequence>MLLKANFSTENKMGIREIISYLKEMSEYSIRYIINREREKEIINICEEVSKKVQEYKRMNDNSMVLELENLKREVVAVEDLLSSYKGVLDAELVIAEDDIRIIRDKIAISLREDGTCKSMTDADKRARVDVRYERALEDYRILLRCANTVRAKMSVIGHLNQSINQSISVGRVGMANESYTVKQYEKGKEIIESRRP</sequence>